<name>A0ACD3A501_9AGAR</name>
<organism evidence="1 2">
    <name type="scientific">Pluteus cervinus</name>
    <dbReference type="NCBI Taxonomy" id="181527"/>
    <lineage>
        <taxon>Eukaryota</taxon>
        <taxon>Fungi</taxon>
        <taxon>Dikarya</taxon>
        <taxon>Basidiomycota</taxon>
        <taxon>Agaricomycotina</taxon>
        <taxon>Agaricomycetes</taxon>
        <taxon>Agaricomycetidae</taxon>
        <taxon>Agaricales</taxon>
        <taxon>Pluteineae</taxon>
        <taxon>Pluteaceae</taxon>
        <taxon>Pluteus</taxon>
    </lineage>
</organism>
<proteinExistence type="predicted"/>
<evidence type="ECO:0000313" key="2">
    <source>
        <dbReference type="Proteomes" id="UP000308600"/>
    </source>
</evidence>
<sequence length="225" mass="24647">MFGSLCPELHSLGLFLCADANLTEQQSDTLYSYSPSNDQPIGQEIGSSIPQLFPNLQSLNFGTSPILHSEATLAGILCQYIGGDVRISSGPSRNISNSTPNTYIGRLGLGGKVPDPIPDHLNDKNEGADKRAKLWSLDANGEPLVDDYAVVVGENGEPLSLGLEFMTPDEFGVKRFPGVFIMRERSKIRSQMHAESTKWGKVAKMLPLAARISEQERRRVERLDC</sequence>
<dbReference type="EMBL" id="ML208737">
    <property type="protein sequence ID" value="TFK60741.1"/>
    <property type="molecule type" value="Genomic_DNA"/>
</dbReference>
<keyword evidence="2" id="KW-1185">Reference proteome</keyword>
<reference evidence="1 2" key="1">
    <citation type="journal article" date="2019" name="Nat. Ecol. Evol.">
        <title>Megaphylogeny resolves global patterns of mushroom evolution.</title>
        <authorList>
            <person name="Varga T."/>
            <person name="Krizsan K."/>
            <person name="Foldi C."/>
            <person name="Dima B."/>
            <person name="Sanchez-Garcia M."/>
            <person name="Sanchez-Ramirez S."/>
            <person name="Szollosi G.J."/>
            <person name="Szarkandi J.G."/>
            <person name="Papp V."/>
            <person name="Albert L."/>
            <person name="Andreopoulos W."/>
            <person name="Angelini C."/>
            <person name="Antonin V."/>
            <person name="Barry K.W."/>
            <person name="Bougher N.L."/>
            <person name="Buchanan P."/>
            <person name="Buyck B."/>
            <person name="Bense V."/>
            <person name="Catcheside P."/>
            <person name="Chovatia M."/>
            <person name="Cooper J."/>
            <person name="Damon W."/>
            <person name="Desjardin D."/>
            <person name="Finy P."/>
            <person name="Geml J."/>
            <person name="Haridas S."/>
            <person name="Hughes K."/>
            <person name="Justo A."/>
            <person name="Karasinski D."/>
            <person name="Kautmanova I."/>
            <person name="Kiss B."/>
            <person name="Kocsube S."/>
            <person name="Kotiranta H."/>
            <person name="LaButti K.M."/>
            <person name="Lechner B.E."/>
            <person name="Liimatainen K."/>
            <person name="Lipzen A."/>
            <person name="Lukacs Z."/>
            <person name="Mihaltcheva S."/>
            <person name="Morgado L.N."/>
            <person name="Niskanen T."/>
            <person name="Noordeloos M.E."/>
            <person name="Ohm R.A."/>
            <person name="Ortiz-Santana B."/>
            <person name="Ovrebo C."/>
            <person name="Racz N."/>
            <person name="Riley R."/>
            <person name="Savchenko A."/>
            <person name="Shiryaev A."/>
            <person name="Soop K."/>
            <person name="Spirin V."/>
            <person name="Szebenyi C."/>
            <person name="Tomsovsky M."/>
            <person name="Tulloss R.E."/>
            <person name="Uehling J."/>
            <person name="Grigoriev I.V."/>
            <person name="Vagvolgyi C."/>
            <person name="Papp T."/>
            <person name="Martin F.M."/>
            <person name="Miettinen O."/>
            <person name="Hibbett D.S."/>
            <person name="Nagy L.G."/>
        </authorList>
    </citation>
    <scope>NUCLEOTIDE SEQUENCE [LARGE SCALE GENOMIC DNA]</scope>
    <source>
        <strain evidence="1 2">NL-1719</strain>
    </source>
</reference>
<dbReference type="Proteomes" id="UP000308600">
    <property type="component" value="Unassembled WGS sequence"/>
</dbReference>
<accession>A0ACD3A501</accession>
<protein>
    <submittedName>
        <fullName evidence="1">Uncharacterized protein</fullName>
    </submittedName>
</protein>
<gene>
    <name evidence="1" type="ORF">BDN72DRAFT_498504</name>
</gene>
<evidence type="ECO:0000313" key="1">
    <source>
        <dbReference type="EMBL" id="TFK60741.1"/>
    </source>
</evidence>